<keyword evidence="8" id="KW-1133">Transmembrane helix</keyword>
<dbReference type="SMART" id="SM00504">
    <property type="entry name" value="Ubox"/>
    <property type="match status" value="1"/>
</dbReference>
<evidence type="ECO:0000256" key="8">
    <source>
        <dbReference type="SAM" id="Phobius"/>
    </source>
</evidence>
<comment type="pathway">
    <text evidence="3">Protein modification; protein ubiquitination.</text>
</comment>
<proteinExistence type="predicted"/>
<dbReference type="SUPFAM" id="SSF57850">
    <property type="entry name" value="RING/U-box"/>
    <property type="match status" value="1"/>
</dbReference>
<dbReference type="SUPFAM" id="SSF56112">
    <property type="entry name" value="Protein kinase-like (PK-like)"/>
    <property type="match status" value="1"/>
</dbReference>
<dbReference type="GO" id="GO:0004672">
    <property type="term" value="F:protein kinase activity"/>
    <property type="evidence" value="ECO:0007669"/>
    <property type="project" value="InterPro"/>
</dbReference>
<dbReference type="InterPro" id="IPR014729">
    <property type="entry name" value="Rossmann-like_a/b/a_fold"/>
</dbReference>
<dbReference type="Pfam" id="PF04564">
    <property type="entry name" value="U-box"/>
    <property type="match status" value="1"/>
</dbReference>
<feature type="transmembrane region" description="Helical" evidence="8">
    <location>
        <begin position="125"/>
        <end position="149"/>
    </location>
</feature>
<feature type="domain" description="Protein kinase" evidence="9">
    <location>
        <begin position="514"/>
        <end position="778"/>
    </location>
</feature>
<keyword evidence="5" id="KW-0808">Transferase</keyword>
<feature type="coiled-coil region" evidence="7">
    <location>
        <begin position="288"/>
        <end position="427"/>
    </location>
</feature>
<keyword evidence="6" id="KW-0833">Ubl conjugation pathway</keyword>
<dbReference type="InterPro" id="IPR003613">
    <property type="entry name" value="Ubox_domain"/>
</dbReference>
<keyword evidence="12" id="KW-1185">Reference proteome</keyword>
<dbReference type="PROSITE" id="PS51698">
    <property type="entry name" value="U_BOX"/>
    <property type="match status" value="1"/>
</dbReference>
<dbReference type="Proteomes" id="UP000593568">
    <property type="component" value="Unassembled WGS sequence"/>
</dbReference>
<name>A0A7J9FK26_9ROSI</name>
<dbReference type="InterPro" id="IPR000719">
    <property type="entry name" value="Prot_kinase_dom"/>
</dbReference>
<dbReference type="InterPro" id="IPR013083">
    <property type="entry name" value="Znf_RING/FYVE/PHD"/>
</dbReference>
<evidence type="ECO:0000256" key="2">
    <source>
        <dbReference type="ARBA" id="ARBA00003861"/>
    </source>
</evidence>
<dbReference type="InterPro" id="IPR051348">
    <property type="entry name" value="U-box_ubiquitin_ligases"/>
</dbReference>
<organism evidence="11 12">
    <name type="scientific">Gossypium trilobum</name>
    <dbReference type="NCBI Taxonomy" id="34281"/>
    <lineage>
        <taxon>Eukaryota</taxon>
        <taxon>Viridiplantae</taxon>
        <taxon>Streptophyta</taxon>
        <taxon>Embryophyta</taxon>
        <taxon>Tracheophyta</taxon>
        <taxon>Spermatophyta</taxon>
        <taxon>Magnoliopsida</taxon>
        <taxon>eudicotyledons</taxon>
        <taxon>Gunneridae</taxon>
        <taxon>Pentapetalae</taxon>
        <taxon>rosids</taxon>
        <taxon>malvids</taxon>
        <taxon>Malvales</taxon>
        <taxon>Malvaceae</taxon>
        <taxon>Malvoideae</taxon>
        <taxon>Gossypium</taxon>
    </lineage>
</organism>
<comment type="catalytic activity">
    <reaction evidence="1">
        <text>S-ubiquitinyl-[E2 ubiquitin-conjugating enzyme]-L-cysteine + [acceptor protein]-L-lysine = [E2 ubiquitin-conjugating enzyme]-L-cysteine + N(6)-ubiquitinyl-[acceptor protein]-L-lysine.</text>
        <dbReference type="EC" id="2.3.2.27"/>
    </reaction>
</comment>
<dbReference type="Gene3D" id="3.30.200.20">
    <property type="entry name" value="Phosphorylase Kinase, domain 1"/>
    <property type="match status" value="1"/>
</dbReference>
<dbReference type="EMBL" id="JABEZW010219671">
    <property type="protein sequence ID" value="MBA0785672.1"/>
    <property type="molecule type" value="Genomic_DNA"/>
</dbReference>
<evidence type="ECO:0000313" key="11">
    <source>
        <dbReference type="EMBL" id="MBA0785672.1"/>
    </source>
</evidence>
<dbReference type="PROSITE" id="PS50011">
    <property type="entry name" value="PROTEIN_KINASE_DOM"/>
    <property type="match status" value="1"/>
</dbReference>
<keyword evidence="8" id="KW-0472">Membrane</keyword>
<gene>
    <name evidence="11" type="ORF">Gotri_025674</name>
</gene>
<feature type="domain" description="U-box" evidence="10">
    <location>
        <begin position="792"/>
        <end position="862"/>
    </location>
</feature>
<dbReference type="EC" id="2.3.2.27" evidence="4"/>
<protein>
    <recommendedName>
        <fullName evidence="4">RING-type E3 ubiquitin transferase</fullName>
        <ecNumber evidence="4">2.3.2.27</ecNumber>
    </recommendedName>
</protein>
<dbReference type="CDD" id="cd01989">
    <property type="entry name" value="USP_STK_Ubox_N"/>
    <property type="match status" value="1"/>
</dbReference>
<dbReference type="GO" id="GO:0016567">
    <property type="term" value="P:protein ubiquitination"/>
    <property type="evidence" value="ECO:0007669"/>
    <property type="project" value="UniProtKB-UniPathway"/>
</dbReference>
<evidence type="ECO:0000259" key="10">
    <source>
        <dbReference type="PROSITE" id="PS51698"/>
    </source>
</evidence>
<evidence type="ECO:0000256" key="7">
    <source>
        <dbReference type="SAM" id="Coils"/>
    </source>
</evidence>
<comment type="caution">
    <text evidence="11">The sequence shown here is derived from an EMBL/GenBank/DDBJ whole genome shotgun (WGS) entry which is preliminary data.</text>
</comment>
<reference evidence="11 12" key="1">
    <citation type="journal article" date="2019" name="Genome Biol. Evol.">
        <title>Insights into the evolution of the New World diploid cottons (Gossypium, subgenus Houzingenia) based on genome sequencing.</title>
        <authorList>
            <person name="Grover C.E."/>
            <person name="Arick M.A. 2nd"/>
            <person name="Thrash A."/>
            <person name="Conover J.L."/>
            <person name="Sanders W.S."/>
            <person name="Peterson D.G."/>
            <person name="Frelichowski J.E."/>
            <person name="Scheffler J.A."/>
            <person name="Scheffler B.E."/>
            <person name="Wendel J.F."/>
        </authorList>
    </citation>
    <scope>NUCLEOTIDE SEQUENCE [LARGE SCALE GENOMIC DNA]</scope>
    <source>
        <strain evidence="11">8</strain>
        <tissue evidence="11">Leaf</tissue>
    </source>
</reference>
<dbReference type="Gene3D" id="3.30.40.10">
    <property type="entry name" value="Zinc/RING finger domain, C3HC4 (zinc finger)"/>
    <property type="match status" value="1"/>
</dbReference>
<dbReference type="AlphaFoldDB" id="A0A7J9FK26"/>
<dbReference type="GO" id="GO:0061630">
    <property type="term" value="F:ubiquitin protein ligase activity"/>
    <property type="evidence" value="ECO:0007669"/>
    <property type="project" value="UniProtKB-EC"/>
</dbReference>
<sequence>MGSEDTIYVAVGGVEESELTLLWVLHNLKPRKVCILHVHQPSKMISSSKSTLSLVVYEFGLLISNGSLRFLAACNLISFFLLFLPSPYGVYGVDGNLAEIIFDQQQIRGLEEVGKEMMNRILDDYLLFCSQAGVLFLLPLLTAHLMALLNSAEDRVSAIRLHIQMDDVAKGIVELIRRHNIKKLVMGAAADEHFSEGMWLMSEKAQYVNENAPFSCQIWFICREHLVHTRFETGQSSNAPSPSGSSYLTSSTEAAGIFGSTVSEEREESECEIELYDVLHSGEEGSSNDQLFDRLEQALKEAESSNQKAFEESDRRVKAEMNATRAMRQAKMLERLYNECKRENETALAKQNESLENIKRLREELSVSREQNSILESQVANSERRMKQLEDELSSALEQLQVSLKERDELQIELENSHKVIEELLRKQAEETSSTHMDQFNLDQLSVSEIHDATLDQLEICQKEKDELQVELENTRRINKELLRKQSEDTSNSHLQQPFIEFSLSEIEEATEDFDQLYKIAEGARGSVYYKCALRHTEVVIKVLGRNSFQDSNEFLREVDDLIKLRHPNLVNLIGACPEKRALVYEYLPNGSLEDHLNSRNDMPPLSWQSRMHIATQLCSSLMFLHAGKLVHGNLKPGNILLDDNFGCKLSDFGSCRAFSLVENSSNMTESSNPNPYLDPDFRNSRRVSHSLDLYPFGIIVLQLLSGRSTQGIAESAQSELLNGGNLSSFLDSSAGNWPHQVAQLTHLAIRCCDINRSRRPDLASDVLKVLETMKPSIASIAYAPESNEDSEPPSYFLCPILQAVMSDPHVAADGYTYEATALQDWLADHDTSPMTNLRLPNLNLIPNFPLRSAIQQWQENR</sequence>
<evidence type="ECO:0000313" key="12">
    <source>
        <dbReference type="Proteomes" id="UP000593568"/>
    </source>
</evidence>
<dbReference type="InterPro" id="IPR011009">
    <property type="entry name" value="Kinase-like_dom_sf"/>
</dbReference>
<dbReference type="PANTHER" id="PTHR45647:SF45">
    <property type="entry name" value="U-BOX DOMAIN-CONTAINING PROTEIN 33-LIKE"/>
    <property type="match status" value="1"/>
</dbReference>
<evidence type="ECO:0000256" key="4">
    <source>
        <dbReference type="ARBA" id="ARBA00012483"/>
    </source>
</evidence>
<keyword evidence="8" id="KW-0812">Transmembrane</keyword>
<evidence type="ECO:0000256" key="6">
    <source>
        <dbReference type="ARBA" id="ARBA00022786"/>
    </source>
</evidence>
<dbReference type="CDD" id="cd16655">
    <property type="entry name" value="RING-Ubox_WDSUB1-like"/>
    <property type="match status" value="1"/>
</dbReference>
<comment type="function">
    <text evidence="2">Functions as an E3 ubiquitin ligase.</text>
</comment>
<evidence type="ECO:0000256" key="5">
    <source>
        <dbReference type="ARBA" id="ARBA00022679"/>
    </source>
</evidence>
<dbReference type="UniPathway" id="UPA00143"/>
<dbReference type="Gene3D" id="3.40.50.620">
    <property type="entry name" value="HUPs"/>
    <property type="match status" value="1"/>
</dbReference>
<keyword evidence="7" id="KW-0175">Coiled coil</keyword>
<dbReference type="InterPro" id="IPR001245">
    <property type="entry name" value="Ser-Thr/Tyr_kinase_cat_dom"/>
</dbReference>
<evidence type="ECO:0000259" key="9">
    <source>
        <dbReference type="PROSITE" id="PS50011"/>
    </source>
</evidence>
<evidence type="ECO:0000256" key="3">
    <source>
        <dbReference type="ARBA" id="ARBA00004906"/>
    </source>
</evidence>
<evidence type="ECO:0000256" key="1">
    <source>
        <dbReference type="ARBA" id="ARBA00000900"/>
    </source>
</evidence>
<dbReference type="Pfam" id="PF07714">
    <property type="entry name" value="PK_Tyr_Ser-Thr"/>
    <property type="match status" value="1"/>
</dbReference>
<dbReference type="Gene3D" id="1.10.510.10">
    <property type="entry name" value="Transferase(Phosphotransferase) domain 1"/>
    <property type="match status" value="1"/>
</dbReference>
<dbReference type="PANTHER" id="PTHR45647">
    <property type="entry name" value="OS02G0152300 PROTEIN"/>
    <property type="match status" value="1"/>
</dbReference>
<dbReference type="GO" id="GO:0005524">
    <property type="term" value="F:ATP binding"/>
    <property type="evidence" value="ECO:0007669"/>
    <property type="project" value="InterPro"/>
</dbReference>
<accession>A0A7J9FK26</accession>
<feature type="coiled-coil region" evidence="7">
    <location>
        <begin position="451"/>
        <end position="485"/>
    </location>
</feature>